<gene>
    <name evidence="2" type="primary">LOC101639077</name>
</gene>
<keyword evidence="1" id="KW-1185">Reference proteome</keyword>
<dbReference type="Proteomes" id="UP000694863">
    <property type="component" value="Unplaced"/>
</dbReference>
<sequence length="337" mass="37373">MGTLRLPGSCKEDLDCPFLEGLHLSEPETILELLCRPSTYRMDILEWMCVQVCPCLQDKLSVLQGAPMEGKLQEMVGLCHELMLCGPDDLDLMKGNASSQKQLYFMDQMLAVIQSLRLSDLGGASEDQDFKDLKEKNEKLLGNLFSSPHMQALLQPECDPWPLDAQPVPEQQKDSVLADVEEKQMAHLVKQLQESTAKVQVLKAECKEGATAPLGDLSTLDQKLRLVISDFHQLIMAFLQVYDDELGGCCHRPEPGLHPCGPIIQAVYQSLTSCSQLMQSIIEVTQLSQHIEDTLAKQQGQANYWGGSNTLMSLATKLQEVAQKYKVFIEALGGGPQ</sequence>
<name>A0AC55CPM7_ECHTE</name>
<evidence type="ECO:0000313" key="2">
    <source>
        <dbReference type="RefSeq" id="XP_045141428.1"/>
    </source>
</evidence>
<protein>
    <submittedName>
        <fullName evidence="2">HAUS augmin-like complex subunit 7 isoform X3</fullName>
    </submittedName>
</protein>
<proteinExistence type="predicted"/>
<reference evidence="2" key="1">
    <citation type="submission" date="2025-08" db="UniProtKB">
        <authorList>
            <consortium name="RefSeq"/>
        </authorList>
    </citation>
    <scope>IDENTIFICATION</scope>
</reference>
<accession>A0AC55CPM7</accession>
<evidence type="ECO:0000313" key="1">
    <source>
        <dbReference type="Proteomes" id="UP000694863"/>
    </source>
</evidence>
<dbReference type="RefSeq" id="XP_045141428.1">
    <property type="nucleotide sequence ID" value="XM_045285493.1"/>
</dbReference>
<organism evidence="1 2">
    <name type="scientific">Echinops telfairi</name>
    <name type="common">Lesser hedgehog tenrec</name>
    <dbReference type="NCBI Taxonomy" id="9371"/>
    <lineage>
        <taxon>Eukaryota</taxon>
        <taxon>Metazoa</taxon>
        <taxon>Chordata</taxon>
        <taxon>Craniata</taxon>
        <taxon>Vertebrata</taxon>
        <taxon>Euteleostomi</taxon>
        <taxon>Mammalia</taxon>
        <taxon>Eutheria</taxon>
        <taxon>Afrotheria</taxon>
        <taxon>Tenrecidae</taxon>
        <taxon>Tenrecinae</taxon>
        <taxon>Echinops</taxon>
    </lineage>
</organism>